<dbReference type="Proteomes" id="UP000824120">
    <property type="component" value="Chromosome 6"/>
</dbReference>
<proteinExistence type="predicted"/>
<keyword evidence="2" id="KW-1185">Reference proteome</keyword>
<dbReference type="AlphaFoldDB" id="A0A9J5YTC2"/>
<evidence type="ECO:0000313" key="2">
    <source>
        <dbReference type="Proteomes" id="UP000824120"/>
    </source>
</evidence>
<name>A0A9J5YTC2_SOLCO</name>
<reference evidence="1 2" key="1">
    <citation type="submission" date="2020-09" db="EMBL/GenBank/DDBJ databases">
        <title>De no assembly of potato wild relative species, Solanum commersonii.</title>
        <authorList>
            <person name="Cho K."/>
        </authorList>
    </citation>
    <scope>NUCLEOTIDE SEQUENCE [LARGE SCALE GENOMIC DNA]</scope>
    <source>
        <strain evidence="1">LZ3.2</strain>
        <tissue evidence="1">Leaf</tissue>
    </source>
</reference>
<comment type="caution">
    <text evidence="1">The sequence shown here is derived from an EMBL/GenBank/DDBJ whole genome shotgun (WGS) entry which is preliminary data.</text>
</comment>
<evidence type="ECO:0000313" key="1">
    <source>
        <dbReference type="EMBL" id="KAG5602332.1"/>
    </source>
</evidence>
<protein>
    <submittedName>
        <fullName evidence="1">Uncharacterized protein</fullName>
    </submittedName>
</protein>
<sequence>MSRRQIAQLKGRLNWDQLKAHHAIIHYTYIIPLSLYPSLSFALRTPGAATREHKAQDLSSEPYLTALFPPYRWLQCRLQLERD</sequence>
<dbReference type="EMBL" id="JACXVP010000006">
    <property type="protein sequence ID" value="KAG5602332.1"/>
    <property type="molecule type" value="Genomic_DNA"/>
</dbReference>
<accession>A0A9J5YTC2</accession>
<gene>
    <name evidence="1" type="ORF">H5410_033702</name>
</gene>
<organism evidence="1 2">
    <name type="scientific">Solanum commersonii</name>
    <name type="common">Commerson's wild potato</name>
    <name type="synonym">Commerson's nightshade</name>
    <dbReference type="NCBI Taxonomy" id="4109"/>
    <lineage>
        <taxon>Eukaryota</taxon>
        <taxon>Viridiplantae</taxon>
        <taxon>Streptophyta</taxon>
        <taxon>Embryophyta</taxon>
        <taxon>Tracheophyta</taxon>
        <taxon>Spermatophyta</taxon>
        <taxon>Magnoliopsida</taxon>
        <taxon>eudicotyledons</taxon>
        <taxon>Gunneridae</taxon>
        <taxon>Pentapetalae</taxon>
        <taxon>asterids</taxon>
        <taxon>lamiids</taxon>
        <taxon>Solanales</taxon>
        <taxon>Solanaceae</taxon>
        <taxon>Solanoideae</taxon>
        <taxon>Solaneae</taxon>
        <taxon>Solanum</taxon>
    </lineage>
</organism>